<dbReference type="EMBL" id="AMQN01000471">
    <property type="status" value="NOT_ANNOTATED_CDS"/>
    <property type="molecule type" value="Genomic_DNA"/>
</dbReference>
<comment type="caution">
    <text evidence="2">Lacks conserved residue(s) required for the propagation of feature annotation.</text>
</comment>
<proteinExistence type="predicted"/>
<dbReference type="Proteomes" id="UP000014760">
    <property type="component" value="Unassembled WGS sequence"/>
</dbReference>
<feature type="domain" description="Sushi" evidence="3">
    <location>
        <begin position="109"/>
        <end position="176"/>
    </location>
</feature>
<dbReference type="AlphaFoldDB" id="X1ZVE3"/>
<dbReference type="CDD" id="cd00033">
    <property type="entry name" value="CCP"/>
    <property type="match status" value="1"/>
</dbReference>
<dbReference type="InterPro" id="IPR000436">
    <property type="entry name" value="Sushi_SCR_CCP_dom"/>
</dbReference>
<reference evidence="5" key="2">
    <citation type="journal article" date="2013" name="Nature">
        <title>Insights into bilaterian evolution from three spiralian genomes.</title>
        <authorList>
            <person name="Simakov O."/>
            <person name="Marletaz F."/>
            <person name="Cho S.J."/>
            <person name="Edsinger-Gonzales E."/>
            <person name="Havlak P."/>
            <person name="Hellsten U."/>
            <person name="Kuo D.H."/>
            <person name="Larsson T."/>
            <person name="Lv J."/>
            <person name="Arendt D."/>
            <person name="Savage R."/>
            <person name="Osoegawa K."/>
            <person name="de Jong P."/>
            <person name="Grimwood J."/>
            <person name="Chapman J.A."/>
            <person name="Shapiro H."/>
            <person name="Aerts A."/>
            <person name="Otillar R.P."/>
            <person name="Terry A.Y."/>
            <person name="Boore J.L."/>
            <person name="Grigoriev I.V."/>
            <person name="Lindberg D.R."/>
            <person name="Seaver E.C."/>
            <person name="Weisblat D.A."/>
            <person name="Putnam N.H."/>
            <person name="Rokhsar D.S."/>
        </authorList>
    </citation>
    <scope>NUCLEOTIDE SEQUENCE</scope>
    <source>
        <strain evidence="5">I ESC-2004</strain>
    </source>
</reference>
<dbReference type="InterPro" id="IPR035976">
    <property type="entry name" value="Sushi/SCR/CCP_sf"/>
</dbReference>
<dbReference type="EnsemblMetazoa" id="CapteT195695">
    <property type="protein sequence ID" value="CapteP195695"/>
    <property type="gene ID" value="CapteG195695"/>
</dbReference>
<keyword evidence="2" id="KW-0768">Sushi</keyword>
<evidence type="ECO:0000256" key="2">
    <source>
        <dbReference type="PROSITE-ProRule" id="PRU00302"/>
    </source>
</evidence>
<dbReference type="InterPro" id="IPR000742">
    <property type="entry name" value="EGF"/>
</dbReference>
<evidence type="ECO:0000313" key="5">
    <source>
        <dbReference type="Proteomes" id="UP000014760"/>
    </source>
</evidence>
<evidence type="ECO:0000313" key="4">
    <source>
        <dbReference type="EnsemblMetazoa" id="CapteP195695"/>
    </source>
</evidence>
<organism evidence="4 5">
    <name type="scientific">Capitella teleta</name>
    <name type="common">Polychaete worm</name>
    <dbReference type="NCBI Taxonomy" id="283909"/>
    <lineage>
        <taxon>Eukaryota</taxon>
        <taxon>Metazoa</taxon>
        <taxon>Spiralia</taxon>
        <taxon>Lophotrochozoa</taxon>
        <taxon>Annelida</taxon>
        <taxon>Polychaeta</taxon>
        <taxon>Sedentaria</taxon>
        <taxon>Scolecida</taxon>
        <taxon>Capitellidae</taxon>
        <taxon>Capitella</taxon>
    </lineage>
</organism>
<dbReference type="PROSITE" id="PS01186">
    <property type="entry name" value="EGF_2"/>
    <property type="match status" value="1"/>
</dbReference>
<reference evidence="5" key="1">
    <citation type="submission" date="2012-12" db="EMBL/GenBank/DDBJ databases">
        <authorList>
            <person name="Hellsten U."/>
            <person name="Grimwood J."/>
            <person name="Chapman J.A."/>
            <person name="Shapiro H."/>
            <person name="Aerts A."/>
            <person name="Otillar R.P."/>
            <person name="Terry A.Y."/>
            <person name="Boore J.L."/>
            <person name="Simakov O."/>
            <person name="Marletaz F."/>
            <person name="Cho S.-J."/>
            <person name="Edsinger-Gonzales E."/>
            <person name="Havlak P."/>
            <person name="Kuo D.-H."/>
            <person name="Larsson T."/>
            <person name="Lv J."/>
            <person name="Arendt D."/>
            <person name="Savage R."/>
            <person name="Osoegawa K."/>
            <person name="de Jong P."/>
            <person name="Lindberg D.R."/>
            <person name="Seaver E.C."/>
            <person name="Weisblat D.A."/>
            <person name="Putnam N.H."/>
            <person name="Grigoriev I.V."/>
            <person name="Rokhsar D.S."/>
        </authorList>
    </citation>
    <scope>NUCLEOTIDE SEQUENCE</scope>
    <source>
        <strain evidence="5">I ESC-2004</strain>
    </source>
</reference>
<name>X1ZVE3_CAPTE</name>
<dbReference type="SUPFAM" id="SSF57535">
    <property type="entry name" value="Complement control module/SCR domain"/>
    <property type="match status" value="1"/>
</dbReference>
<reference evidence="4" key="3">
    <citation type="submission" date="2015-06" db="UniProtKB">
        <authorList>
            <consortium name="EnsemblMetazoa"/>
        </authorList>
    </citation>
    <scope>IDENTIFICATION</scope>
</reference>
<keyword evidence="1" id="KW-1015">Disulfide bond</keyword>
<dbReference type="HOGENOM" id="CLU_1112227_0_0_1"/>
<evidence type="ECO:0000259" key="3">
    <source>
        <dbReference type="PROSITE" id="PS50923"/>
    </source>
</evidence>
<dbReference type="PROSITE" id="PS50923">
    <property type="entry name" value="SUSHI"/>
    <property type="match status" value="1"/>
</dbReference>
<protein>
    <recommendedName>
        <fullName evidence="3">Sushi domain-containing protein</fullName>
    </recommendedName>
</protein>
<dbReference type="Gene3D" id="2.10.70.10">
    <property type="entry name" value="Complement Module, domain 1"/>
    <property type="match status" value="1"/>
</dbReference>
<accession>X1ZVE3</accession>
<sequence>MAANARVVGVLKTSGHVLRPQMLSSKVYIMLTQTSIKFKEYLVAPCGTMCVGYIALSVVFVEVVCGQYNSTTGEEVCSPSLTCLNRGRCNGERCQCLAGFSGVNCGIEVTCPALSSLVQHVVLPSGYSASFGALVTYGCIPGYQFPDVEDPGLIYTRMVRCNADGKWGPNLKGCLALCPPVPIWRGYHVSSLDRYSGTSVLYNCSGVFPAWKERVDKGYVVVTSSSADSVHSKVAFIWMVVVLLSLRSQL</sequence>
<dbReference type="CDD" id="cd00054">
    <property type="entry name" value="EGF_CA"/>
    <property type="match status" value="1"/>
</dbReference>
<keyword evidence="5" id="KW-1185">Reference proteome</keyword>
<dbReference type="PROSITE" id="PS00022">
    <property type="entry name" value="EGF_1"/>
    <property type="match status" value="1"/>
</dbReference>
<evidence type="ECO:0000256" key="1">
    <source>
        <dbReference type="ARBA" id="ARBA00023157"/>
    </source>
</evidence>